<dbReference type="KEGG" id="phm:PSMK_07460"/>
<keyword evidence="3" id="KW-1185">Reference proteome</keyword>
<keyword evidence="1" id="KW-1133">Transmembrane helix</keyword>
<dbReference type="STRING" id="1142394.PSMK_07460"/>
<dbReference type="HOGENOM" id="CLU_2570841_0_0_0"/>
<keyword evidence="1" id="KW-0472">Membrane</keyword>
<evidence type="ECO:0000313" key="3">
    <source>
        <dbReference type="Proteomes" id="UP000007881"/>
    </source>
</evidence>
<organism evidence="2 3">
    <name type="scientific">Phycisphaera mikurensis (strain NBRC 102666 / KCTC 22515 / FYK2301M01)</name>
    <dbReference type="NCBI Taxonomy" id="1142394"/>
    <lineage>
        <taxon>Bacteria</taxon>
        <taxon>Pseudomonadati</taxon>
        <taxon>Planctomycetota</taxon>
        <taxon>Phycisphaerae</taxon>
        <taxon>Phycisphaerales</taxon>
        <taxon>Phycisphaeraceae</taxon>
        <taxon>Phycisphaera</taxon>
    </lineage>
</organism>
<dbReference type="Proteomes" id="UP000007881">
    <property type="component" value="Chromosome"/>
</dbReference>
<evidence type="ECO:0000256" key="1">
    <source>
        <dbReference type="SAM" id="Phobius"/>
    </source>
</evidence>
<sequence length="81" mass="8810">MGTTRELNFGIITFVTVLFVLLLIITITGATGWFRWEFNNAAARQADAAGLNADLVRLQDGQRAHLDGKIDAAMAEVAEAF</sequence>
<protein>
    <submittedName>
        <fullName evidence="2">Uncharacterized protein</fullName>
    </submittedName>
</protein>
<dbReference type="AlphaFoldDB" id="I0ICB7"/>
<evidence type="ECO:0000313" key="2">
    <source>
        <dbReference type="EMBL" id="BAM02905.1"/>
    </source>
</evidence>
<name>I0ICB7_PHYMF</name>
<dbReference type="EMBL" id="AP012338">
    <property type="protein sequence ID" value="BAM02905.1"/>
    <property type="molecule type" value="Genomic_DNA"/>
</dbReference>
<accession>I0ICB7</accession>
<reference evidence="2 3" key="1">
    <citation type="submission" date="2012-02" db="EMBL/GenBank/DDBJ databases">
        <title>Complete genome sequence of Phycisphaera mikurensis NBRC 102666.</title>
        <authorList>
            <person name="Ankai A."/>
            <person name="Hosoyama A."/>
            <person name="Terui Y."/>
            <person name="Sekine M."/>
            <person name="Fukai R."/>
            <person name="Kato Y."/>
            <person name="Nakamura S."/>
            <person name="Yamada-Narita S."/>
            <person name="Kawakoshi A."/>
            <person name="Fukunaga Y."/>
            <person name="Yamazaki S."/>
            <person name="Fujita N."/>
        </authorList>
    </citation>
    <scope>NUCLEOTIDE SEQUENCE [LARGE SCALE GENOMIC DNA]</scope>
    <source>
        <strain evidence="3">NBRC 102666 / KCTC 22515 / FYK2301M01</strain>
    </source>
</reference>
<keyword evidence="1" id="KW-0812">Transmembrane</keyword>
<gene>
    <name evidence="2" type="ordered locus">PSMK_07460</name>
</gene>
<feature type="transmembrane region" description="Helical" evidence="1">
    <location>
        <begin position="12"/>
        <end position="34"/>
    </location>
</feature>
<proteinExistence type="predicted"/>